<dbReference type="Proteomes" id="UP001342826">
    <property type="component" value="Unassembled WGS sequence"/>
</dbReference>
<dbReference type="InterPro" id="IPR003439">
    <property type="entry name" value="ABC_transporter-like_ATP-bd"/>
</dbReference>
<dbReference type="Pfam" id="PF00005">
    <property type="entry name" value="ABC_tran"/>
    <property type="match status" value="1"/>
</dbReference>
<gene>
    <name evidence="6" type="ORF">P9271_13865</name>
</gene>
<dbReference type="CDD" id="cd03230">
    <property type="entry name" value="ABC_DR_subfamily_A"/>
    <property type="match status" value="1"/>
</dbReference>
<dbReference type="PANTHER" id="PTHR42711:SF5">
    <property type="entry name" value="ABC TRANSPORTER ATP-BINDING PROTEIN NATA"/>
    <property type="match status" value="1"/>
</dbReference>
<sequence length="268" mass="30600">MIEVLNISKKIDRKLVLENLSFTCTSPSATAVCGTNGSGKSTFLKMLAGIYEPTKGKVTRGTKKIGYVPEHFPENLRFRLKEYLLLTASFQDISKKEIEAELSEYTSLFGIEPFLHTPLKQCSKGTKQKAGLIQALLMKPEILLLDEPLTGLDTASQHKLIQLLEKLKKEICIIFTTHEDIMIEKLADHILYVETGEVICPKERTKEERLIKVKFNNKETFKQVDAFHIEYEGDTALLTVDKDRSDQILMDLLHKECSVLEVREKRRQ</sequence>
<comment type="similarity">
    <text evidence="1">Belongs to the ABC transporter superfamily.</text>
</comment>
<accession>A0ABU6P0A6</accession>
<evidence type="ECO:0000256" key="4">
    <source>
        <dbReference type="ARBA" id="ARBA00022840"/>
    </source>
</evidence>
<evidence type="ECO:0000313" key="6">
    <source>
        <dbReference type="EMBL" id="MED4402403.1"/>
    </source>
</evidence>
<reference evidence="6 7" key="1">
    <citation type="submission" date="2023-03" db="EMBL/GenBank/DDBJ databases">
        <title>Bacillus Genome Sequencing.</title>
        <authorList>
            <person name="Dunlap C."/>
        </authorList>
    </citation>
    <scope>NUCLEOTIDE SEQUENCE [LARGE SCALE GENOMIC DNA]</scope>
    <source>
        <strain evidence="6 7">NRS-1717</strain>
    </source>
</reference>
<proteinExistence type="inferred from homology"/>
<protein>
    <submittedName>
        <fullName evidence="6">ABC transporter ATP-binding protein</fullName>
    </submittedName>
</protein>
<keyword evidence="2" id="KW-0813">Transport</keyword>
<keyword evidence="3" id="KW-0547">Nucleotide-binding</keyword>
<organism evidence="6 7">
    <name type="scientific">Metabacillus fastidiosus</name>
    <dbReference type="NCBI Taxonomy" id="1458"/>
    <lineage>
        <taxon>Bacteria</taxon>
        <taxon>Bacillati</taxon>
        <taxon>Bacillota</taxon>
        <taxon>Bacilli</taxon>
        <taxon>Bacillales</taxon>
        <taxon>Bacillaceae</taxon>
        <taxon>Metabacillus</taxon>
    </lineage>
</organism>
<dbReference type="SUPFAM" id="SSF52540">
    <property type="entry name" value="P-loop containing nucleoside triphosphate hydrolases"/>
    <property type="match status" value="1"/>
</dbReference>
<keyword evidence="7" id="KW-1185">Reference proteome</keyword>
<evidence type="ECO:0000256" key="3">
    <source>
        <dbReference type="ARBA" id="ARBA00022741"/>
    </source>
</evidence>
<feature type="domain" description="ABC transporter" evidence="5">
    <location>
        <begin position="2"/>
        <end position="220"/>
    </location>
</feature>
<dbReference type="Gene3D" id="3.40.50.300">
    <property type="entry name" value="P-loop containing nucleotide triphosphate hydrolases"/>
    <property type="match status" value="1"/>
</dbReference>
<evidence type="ECO:0000259" key="5">
    <source>
        <dbReference type="PROSITE" id="PS50893"/>
    </source>
</evidence>
<evidence type="ECO:0000313" key="7">
    <source>
        <dbReference type="Proteomes" id="UP001342826"/>
    </source>
</evidence>
<dbReference type="PANTHER" id="PTHR42711">
    <property type="entry name" value="ABC TRANSPORTER ATP-BINDING PROTEIN"/>
    <property type="match status" value="1"/>
</dbReference>
<dbReference type="InterPro" id="IPR050763">
    <property type="entry name" value="ABC_transporter_ATP-binding"/>
</dbReference>
<dbReference type="GeneID" id="301142206"/>
<dbReference type="InterPro" id="IPR027417">
    <property type="entry name" value="P-loop_NTPase"/>
</dbReference>
<name>A0ABU6P0A6_9BACI</name>
<evidence type="ECO:0000256" key="2">
    <source>
        <dbReference type="ARBA" id="ARBA00022448"/>
    </source>
</evidence>
<evidence type="ECO:0000256" key="1">
    <source>
        <dbReference type="ARBA" id="ARBA00005417"/>
    </source>
</evidence>
<comment type="caution">
    <text evidence="6">The sequence shown here is derived from an EMBL/GenBank/DDBJ whole genome shotgun (WGS) entry which is preliminary data.</text>
</comment>
<dbReference type="PROSITE" id="PS50893">
    <property type="entry name" value="ABC_TRANSPORTER_2"/>
    <property type="match status" value="1"/>
</dbReference>
<dbReference type="InterPro" id="IPR003593">
    <property type="entry name" value="AAA+_ATPase"/>
</dbReference>
<keyword evidence="4 6" id="KW-0067">ATP-binding</keyword>
<dbReference type="SMART" id="SM00382">
    <property type="entry name" value="AAA"/>
    <property type="match status" value="1"/>
</dbReference>
<dbReference type="EMBL" id="JARTFS010000011">
    <property type="protein sequence ID" value="MED4402403.1"/>
    <property type="molecule type" value="Genomic_DNA"/>
</dbReference>
<dbReference type="RefSeq" id="WP_066232624.1">
    <property type="nucleotide sequence ID" value="NZ_JARTFQ010000005.1"/>
</dbReference>
<dbReference type="GO" id="GO:0005524">
    <property type="term" value="F:ATP binding"/>
    <property type="evidence" value="ECO:0007669"/>
    <property type="project" value="UniProtKB-KW"/>
</dbReference>